<accession>A0A5N5XB92</accession>
<proteinExistence type="predicted"/>
<dbReference type="Proteomes" id="UP000326565">
    <property type="component" value="Unassembled WGS sequence"/>
</dbReference>
<dbReference type="EMBL" id="ML732163">
    <property type="protein sequence ID" value="KAB8077926.1"/>
    <property type="molecule type" value="Genomic_DNA"/>
</dbReference>
<evidence type="ECO:0000313" key="2">
    <source>
        <dbReference type="Proteomes" id="UP000326565"/>
    </source>
</evidence>
<gene>
    <name evidence="1" type="ORF">BDV29DRAFT_167351</name>
</gene>
<dbReference type="OrthoDB" id="3590765at2759"/>
<reference evidence="1 2" key="1">
    <citation type="submission" date="2019-04" db="EMBL/GenBank/DDBJ databases">
        <title>Friends and foes A comparative genomics study of 23 Aspergillus species from section Flavi.</title>
        <authorList>
            <consortium name="DOE Joint Genome Institute"/>
            <person name="Kjaerbolling I."/>
            <person name="Vesth T."/>
            <person name="Frisvad J.C."/>
            <person name="Nybo J.L."/>
            <person name="Theobald S."/>
            <person name="Kildgaard S."/>
            <person name="Isbrandt T."/>
            <person name="Kuo A."/>
            <person name="Sato A."/>
            <person name="Lyhne E.K."/>
            <person name="Kogle M.E."/>
            <person name="Wiebenga A."/>
            <person name="Kun R.S."/>
            <person name="Lubbers R.J."/>
            <person name="Makela M.R."/>
            <person name="Barry K."/>
            <person name="Chovatia M."/>
            <person name="Clum A."/>
            <person name="Daum C."/>
            <person name="Haridas S."/>
            <person name="He G."/>
            <person name="LaButti K."/>
            <person name="Lipzen A."/>
            <person name="Mondo S."/>
            <person name="Riley R."/>
            <person name="Salamov A."/>
            <person name="Simmons B.A."/>
            <person name="Magnuson J.K."/>
            <person name="Henrissat B."/>
            <person name="Mortensen U.H."/>
            <person name="Larsen T.O."/>
            <person name="Devries R.P."/>
            <person name="Grigoriev I.V."/>
            <person name="Machida M."/>
            <person name="Baker S.E."/>
            <person name="Andersen M.R."/>
        </authorList>
    </citation>
    <scope>NUCLEOTIDE SEQUENCE [LARGE SCALE GENOMIC DNA]</scope>
    <source>
        <strain evidence="1 2">CBS 151.66</strain>
    </source>
</reference>
<organism evidence="1 2">
    <name type="scientific">Aspergillus leporis</name>
    <dbReference type="NCBI Taxonomy" id="41062"/>
    <lineage>
        <taxon>Eukaryota</taxon>
        <taxon>Fungi</taxon>
        <taxon>Dikarya</taxon>
        <taxon>Ascomycota</taxon>
        <taxon>Pezizomycotina</taxon>
        <taxon>Eurotiomycetes</taxon>
        <taxon>Eurotiomycetidae</taxon>
        <taxon>Eurotiales</taxon>
        <taxon>Aspergillaceae</taxon>
        <taxon>Aspergillus</taxon>
        <taxon>Aspergillus subgen. Circumdati</taxon>
    </lineage>
</organism>
<protein>
    <submittedName>
        <fullName evidence="1">Uncharacterized protein</fullName>
    </submittedName>
</protein>
<sequence length="482" mass="52495">MSLSTIVGMAVTPLPESPMYSLAGPGSLPVGQAVMHTPEFQNASTAGWSIPIGVYTPHQLVQAFAPLLDTVVHHLGPDPPNTTPVRTALLDNIAANLATDSRESSLPLPENTSDISRREVRDQARRIGQVLVQWAREHTEGSYDPDLCFRSPCEGHLLLPPNAALMFGSRSQPHLMQLLNEYMHQMVVLRDVLLPFQNFDAVPIPVDGKARGIRHLEAARERFITDVFTRRITHSSIMALARAVLAPGLPITKTGGYGFQYAHGLILPAVLAGGAIPYHLLRYVPSKIDPSTPEMLFDYQFSDYYEAPRVEIPAGQITHSTEYPTDLPTKTVQVQTAGVQLRPPMSTSSSFVRGLELRLQFSNGESAAVDVGQIAKGLRYSYEAEKETPEATSKRPVIVHSASDILIQPGLGLTTAKNGGIHVIPIDDPTIALALLGKLYPENVVLLPEDEGLEQTENAGKGFEPKFVIWGGFKRGGLKGIF</sequence>
<name>A0A5N5XB92_9EURO</name>
<evidence type="ECO:0000313" key="1">
    <source>
        <dbReference type="EMBL" id="KAB8077926.1"/>
    </source>
</evidence>
<keyword evidence="2" id="KW-1185">Reference proteome</keyword>
<dbReference type="AlphaFoldDB" id="A0A5N5XB92"/>